<dbReference type="EMBL" id="JACJSG010000004">
    <property type="protein sequence ID" value="MBD2499841.1"/>
    <property type="molecule type" value="Genomic_DNA"/>
</dbReference>
<reference evidence="1 2" key="1">
    <citation type="journal article" date="2020" name="ISME J.">
        <title>Comparative genomics reveals insights into cyanobacterial evolution and habitat adaptation.</title>
        <authorList>
            <person name="Chen M.Y."/>
            <person name="Teng W.K."/>
            <person name="Zhao L."/>
            <person name="Hu C.X."/>
            <person name="Zhou Y.K."/>
            <person name="Han B.P."/>
            <person name="Song L.R."/>
            <person name="Shu W.S."/>
        </authorList>
    </citation>
    <scope>NUCLEOTIDE SEQUENCE [LARGE SCALE GENOMIC DNA]</scope>
    <source>
        <strain evidence="1 2">FACHB-119</strain>
    </source>
</reference>
<accession>A0ABR8D0C4</accession>
<gene>
    <name evidence="1" type="ORF">H6G83_04275</name>
</gene>
<evidence type="ECO:0000313" key="1">
    <source>
        <dbReference type="EMBL" id="MBD2499841.1"/>
    </source>
</evidence>
<keyword evidence="2" id="KW-1185">Reference proteome</keyword>
<sequence>MNNLVILNLDCCVYLTQLPNGKCGWTKSKQFAKQLNKEQAELWLKQLANGNGLKYLIKSA</sequence>
<evidence type="ECO:0000313" key="2">
    <source>
        <dbReference type="Proteomes" id="UP000661112"/>
    </source>
</evidence>
<organism evidence="1 2">
    <name type="scientific">Anabaena azotica FACHB-119</name>
    <dbReference type="NCBI Taxonomy" id="947527"/>
    <lineage>
        <taxon>Bacteria</taxon>
        <taxon>Bacillati</taxon>
        <taxon>Cyanobacteriota</taxon>
        <taxon>Cyanophyceae</taxon>
        <taxon>Nostocales</taxon>
        <taxon>Nostocaceae</taxon>
        <taxon>Anabaena</taxon>
        <taxon>Anabaena azotica</taxon>
    </lineage>
</organism>
<dbReference type="Proteomes" id="UP000661112">
    <property type="component" value="Unassembled WGS sequence"/>
</dbReference>
<protein>
    <submittedName>
        <fullName evidence="1">Uncharacterized protein</fullName>
    </submittedName>
</protein>
<name>A0ABR8D0C4_9NOST</name>
<proteinExistence type="predicted"/>
<dbReference type="RefSeq" id="WP_190467465.1">
    <property type="nucleotide sequence ID" value="NZ_JACJSG010000004.1"/>
</dbReference>
<comment type="caution">
    <text evidence="1">The sequence shown here is derived from an EMBL/GenBank/DDBJ whole genome shotgun (WGS) entry which is preliminary data.</text>
</comment>